<dbReference type="PROSITE" id="PS01096">
    <property type="entry name" value="PPIC_PPIASE_1"/>
    <property type="match status" value="1"/>
</dbReference>
<evidence type="ECO:0000259" key="10">
    <source>
        <dbReference type="PROSITE" id="PS50198"/>
    </source>
</evidence>
<dbReference type="RefSeq" id="WP_109666720.1">
    <property type="nucleotide sequence ID" value="NZ_QGGW01000002.1"/>
</dbReference>
<comment type="catalytic activity">
    <reaction evidence="1">
        <text>[protein]-peptidylproline (omega=180) = [protein]-peptidylproline (omega=0)</text>
        <dbReference type="Rhea" id="RHEA:16237"/>
        <dbReference type="Rhea" id="RHEA-COMP:10747"/>
        <dbReference type="Rhea" id="RHEA-COMP:10748"/>
        <dbReference type="ChEBI" id="CHEBI:83833"/>
        <dbReference type="ChEBI" id="CHEBI:83834"/>
        <dbReference type="EC" id="5.2.1.8"/>
    </reaction>
</comment>
<keyword evidence="8 11" id="KW-0413">Isomerase</keyword>
<protein>
    <recommendedName>
        <fullName evidence="4">Parvulin-like PPIase</fullName>
        <ecNumber evidence="3">5.2.1.8</ecNumber>
    </recommendedName>
    <alternativeName>
        <fullName evidence="6">Peptidyl-prolyl cis-trans isomerase plp</fullName>
    </alternativeName>
    <alternativeName>
        <fullName evidence="7">Rotamase plp</fullName>
    </alternativeName>
</protein>
<comment type="caution">
    <text evidence="11">The sequence shown here is derived from an EMBL/GenBank/DDBJ whole genome shotgun (WGS) entry which is preliminary data.</text>
</comment>
<reference evidence="11 12" key="1">
    <citation type="submission" date="2018-05" db="EMBL/GenBank/DDBJ databases">
        <title>Genomic Encyclopedia of Type Strains, Phase IV (KMG-IV): sequencing the most valuable type-strain genomes for metagenomic binning, comparative biology and taxonomic classification.</title>
        <authorList>
            <person name="Goeker M."/>
        </authorList>
    </citation>
    <scope>NUCLEOTIDE SEQUENCE [LARGE SCALE GENOMIC DNA]</scope>
    <source>
        <strain evidence="11 12">DSM 16097</strain>
    </source>
</reference>
<dbReference type="EC" id="5.2.1.8" evidence="3"/>
<evidence type="ECO:0000256" key="9">
    <source>
        <dbReference type="SAM" id="SignalP"/>
    </source>
</evidence>
<dbReference type="InterPro" id="IPR050245">
    <property type="entry name" value="PrsA_foldase"/>
</dbReference>
<dbReference type="Pfam" id="PF13616">
    <property type="entry name" value="Rotamase_3"/>
    <property type="match status" value="1"/>
</dbReference>
<evidence type="ECO:0000256" key="4">
    <source>
        <dbReference type="ARBA" id="ARBA00018370"/>
    </source>
</evidence>
<dbReference type="AlphaFoldDB" id="A0A316GKP7"/>
<dbReference type="SUPFAM" id="SSF54534">
    <property type="entry name" value="FKBP-like"/>
    <property type="match status" value="1"/>
</dbReference>
<evidence type="ECO:0000256" key="8">
    <source>
        <dbReference type="PROSITE-ProRule" id="PRU00278"/>
    </source>
</evidence>
<dbReference type="Gene3D" id="3.10.50.40">
    <property type="match status" value="1"/>
</dbReference>
<dbReference type="InterPro" id="IPR027304">
    <property type="entry name" value="Trigger_fact/SurA_dom_sf"/>
</dbReference>
<evidence type="ECO:0000313" key="12">
    <source>
        <dbReference type="Proteomes" id="UP000245708"/>
    </source>
</evidence>
<dbReference type="GO" id="GO:0003755">
    <property type="term" value="F:peptidyl-prolyl cis-trans isomerase activity"/>
    <property type="evidence" value="ECO:0007669"/>
    <property type="project" value="UniProtKB-KW"/>
</dbReference>
<dbReference type="Proteomes" id="UP000245708">
    <property type="component" value="Unassembled WGS sequence"/>
</dbReference>
<keyword evidence="12" id="KW-1185">Reference proteome</keyword>
<evidence type="ECO:0000256" key="7">
    <source>
        <dbReference type="ARBA" id="ARBA00031484"/>
    </source>
</evidence>
<dbReference type="EMBL" id="QGGW01000002">
    <property type="protein sequence ID" value="PWK61668.1"/>
    <property type="molecule type" value="Genomic_DNA"/>
</dbReference>
<comment type="similarity">
    <text evidence="2">Belongs to the PpiC/parvulin rotamase family.</text>
</comment>
<proteinExistence type="inferred from homology"/>
<dbReference type="InterPro" id="IPR000297">
    <property type="entry name" value="PPIase_PpiC"/>
</dbReference>
<dbReference type="InterPro" id="IPR023058">
    <property type="entry name" value="PPIase_PpiC_CS"/>
</dbReference>
<dbReference type="OrthoDB" id="14196at2"/>
<evidence type="ECO:0000256" key="3">
    <source>
        <dbReference type="ARBA" id="ARBA00013194"/>
    </source>
</evidence>
<name>A0A316GKP7_9RHOB</name>
<evidence type="ECO:0000256" key="6">
    <source>
        <dbReference type="ARBA" id="ARBA00030642"/>
    </source>
</evidence>
<keyword evidence="9" id="KW-0732">Signal</keyword>
<dbReference type="PANTHER" id="PTHR47245">
    <property type="entry name" value="PEPTIDYLPROLYL ISOMERASE"/>
    <property type="match status" value="1"/>
</dbReference>
<keyword evidence="5 8" id="KW-0697">Rotamase</keyword>
<evidence type="ECO:0000256" key="2">
    <source>
        <dbReference type="ARBA" id="ARBA00007656"/>
    </source>
</evidence>
<dbReference type="SUPFAM" id="SSF109998">
    <property type="entry name" value="Triger factor/SurA peptide-binding domain-like"/>
    <property type="match status" value="1"/>
</dbReference>
<evidence type="ECO:0000313" key="11">
    <source>
        <dbReference type="EMBL" id="PWK61668.1"/>
    </source>
</evidence>
<feature type="domain" description="PpiC" evidence="10">
    <location>
        <begin position="132"/>
        <end position="221"/>
    </location>
</feature>
<sequence>MKKFLATVAVTALLALPVTAQDAPNAETVLATVNGTDITLGHLIAMRQMLPPQYQELPDNVLFDGLLEQLVQQEVLAAVAAQDITRRMELGLDNERRAFLAAMLLDQIGMADLPEEEVQAEYDAQYGSAGAAMEFNASHILVETEEEAQALITELAEGADFAELAQERSVGPSGPNGGELGWFTAGMMVPSFEAAVFALEVGEVSAPVETQFGWHVIVLNDSRAVEPPGLEQVRAELEDGLRRARVDAAITELSAEADVIRPEIEIDPSVIRDLDLLGD</sequence>
<evidence type="ECO:0000256" key="5">
    <source>
        <dbReference type="ARBA" id="ARBA00023110"/>
    </source>
</evidence>
<evidence type="ECO:0000256" key="1">
    <source>
        <dbReference type="ARBA" id="ARBA00000971"/>
    </source>
</evidence>
<dbReference type="PROSITE" id="PS50198">
    <property type="entry name" value="PPIC_PPIASE_2"/>
    <property type="match status" value="1"/>
</dbReference>
<organism evidence="11 12">
    <name type="scientific">Roseicyclus mahoneyensis</name>
    <dbReference type="NCBI Taxonomy" id="164332"/>
    <lineage>
        <taxon>Bacteria</taxon>
        <taxon>Pseudomonadati</taxon>
        <taxon>Pseudomonadota</taxon>
        <taxon>Alphaproteobacteria</taxon>
        <taxon>Rhodobacterales</taxon>
        <taxon>Roseobacteraceae</taxon>
        <taxon>Roseicyclus</taxon>
    </lineage>
</organism>
<accession>A0A316GKP7</accession>
<dbReference type="InterPro" id="IPR046357">
    <property type="entry name" value="PPIase_dom_sf"/>
</dbReference>
<feature type="signal peptide" evidence="9">
    <location>
        <begin position="1"/>
        <end position="20"/>
    </location>
</feature>
<dbReference type="PANTHER" id="PTHR47245:SF2">
    <property type="entry name" value="PEPTIDYL-PROLYL CIS-TRANS ISOMERASE HP_0175-RELATED"/>
    <property type="match status" value="1"/>
</dbReference>
<feature type="chain" id="PRO_5016337074" description="Parvulin-like PPIase" evidence="9">
    <location>
        <begin position="21"/>
        <end position="279"/>
    </location>
</feature>
<gene>
    <name evidence="11" type="ORF">C7455_102360</name>
</gene>